<comment type="caution">
    <text evidence="1">The sequence shown here is derived from an EMBL/GenBank/DDBJ whole genome shotgun (WGS) entry which is preliminary data.</text>
</comment>
<evidence type="ECO:0000313" key="1">
    <source>
        <dbReference type="EMBL" id="GAA4139822.1"/>
    </source>
</evidence>
<dbReference type="InterPro" id="IPR032173">
    <property type="entry name" value="DUF5007"/>
</dbReference>
<dbReference type="Proteomes" id="UP001500101">
    <property type="component" value="Unassembled WGS sequence"/>
</dbReference>
<gene>
    <name evidence="1" type="ORF">GCM10022216_18370</name>
</gene>
<organism evidence="1 2">
    <name type="scientific">Sphingobacterium kyonggiense</name>
    <dbReference type="NCBI Taxonomy" id="714075"/>
    <lineage>
        <taxon>Bacteria</taxon>
        <taxon>Pseudomonadati</taxon>
        <taxon>Bacteroidota</taxon>
        <taxon>Sphingobacteriia</taxon>
        <taxon>Sphingobacteriales</taxon>
        <taxon>Sphingobacteriaceae</taxon>
        <taxon>Sphingobacterium</taxon>
    </lineage>
</organism>
<dbReference type="EMBL" id="BAAAZI010000007">
    <property type="protein sequence ID" value="GAA4139822.1"/>
    <property type="molecule type" value="Genomic_DNA"/>
</dbReference>
<name>A0ABP7YQU0_9SPHI</name>
<evidence type="ECO:0000313" key="2">
    <source>
        <dbReference type="Proteomes" id="UP001500101"/>
    </source>
</evidence>
<protein>
    <recommendedName>
        <fullName evidence="3">TonB C-terminal domain-containing protein</fullName>
    </recommendedName>
</protein>
<proteinExistence type="predicted"/>
<sequence>MEISEKNGNLTFWNTPNYPEIHTYPHQGYLFDIEYENSGGKQHFRNLKLQAKRARPYNPIDMDENSGILRNPFVYPGIKENISGHQEGADLEVEVYFLRNVSETSGSKTLTISVIDSVGKVIDIQKFSKTDFKNLVHGFNPRFEGGKVIYEVCYPIPLVSIPTQFTNTTGDQARFKLRYDRLGKDGKNIEASLGHQFAIYQEGNWEIQFWFRGQSPKFEND</sequence>
<accession>A0ABP7YQU0</accession>
<keyword evidence="2" id="KW-1185">Reference proteome</keyword>
<evidence type="ECO:0008006" key="3">
    <source>
        <dbReference type="Google" id="ProtNLM"/>
    </source>
</evidence>
<dbReference type="Pfam" id="PF16398">
    <property type="entry name" value="DUF5007"/>
    <property type="match status" value="1"/>
</dbReference>
<reference evidence="2" key="1">
    <citation type="journal article" date="2019" name="Int. J. Syst. Evol. Microbiol.">
        <title>The Global Catalogue of Microorganisms (GCM) 10K type strain sequencing project: providing services to taxonomists for standard genome sequencing and annotation.</title>
        <authorList>
            <consortium name="The Broad Institute Genomics Platform"/>
            <consortium name="The Broad Institute Genome Sequencing Center for Infectious Disease"/>
            <person name="Wu L."/>
            <person name="Ma J."/>
        </authorList>
    </citation>
    <scope>NUCLEOTIDE SEQUENCE [LARGE SCALE GENOMIC DNA]</scope>
    <source>
        <strain evidence="2">JCM 16704</strain>
    </source>
</reference>